<dbReference type="InterPro" id="IPR006549">
    <property type="entry name" value="HAD-SF_hydro_IIIA"/>
</dbReference>
<evidence type="ECO:0000256" key="4">
    <source>
        <dbReference type="ARBA" id="ARBA00022723"/>
    </source>
</evidence>
<keyword evidence="6" id="KW-0119">Carbohydrate metabolism</keyword>
<dbReference type="NCBIfam" id="TIGR01662">
    <property type="entry name" value="HAD-SF-IIIA"/>
    <property type="match status" value="1"/>
</dbReference>
<dbReference type="GO" id="GO:0016791">
    <property type="term" value="F:phosphatase activity"/>
    <property type="evidence" value="ECO:0007669"/>
    <property type="project" value="InterPro"/>
</dbReference>
<dbReference type="PANTHER" id="PTHR42891:SF1">
    <property type="entry name" value="D-GLYCERO-BETA-D-MANNO-HEPTOSE-1,7-BISPHOSPHATE 7-PHOSPHATASE"/>
    <property type="match status" value="1"/>
</dbReference>
<evidence type="ECO:0000256" key="6">
    <source>
        <dbReference type="ARBA" id="ARBA00023277"/>
    </source>
</evidence>
<dbReference type="GO" id="GO:0046872">
    <property type="term" value="F:metal ion binding"/>
    <property type="evidence" value="ECO:0007669"/>
    <property type="project" value="UniProtKB-KW"/>
</dbReference>
<accession>A0A7J0BRX6</accession>
<proteinExistence type="inferred from homology"/>
<dbReference type="GO" id="GO:0005737">
    <property type="term" value="C:cytoplasm"/>
    <property type="evidence" value="ECO:0007669"/>
    <property type="project" value="UniProtKB-SubCell"/>
</dbReference>
<dbReference type="InterPro" id="IPR023214">
    <property type="entry name" value="HAD_sf"/>
</dbReference>
<evidence type="ECO:0000256" key="5">
    <source>
        <dbReference type="ARBA" id="ARBA00022801"/>
    </source>
</evidence>
<dbReference type="NCBIfam" id="TIGR01656">
    <property type="entry name" value="Histidinol-ppas"/>
    <property type="match status" value="1"/>
</dbReference>
<keyword evidence="5" id="KW-0378">Hydrolase</keyword>
<organism evidence="8 9">
    <name type="scientific">Desulfovibrio psychrotolerans</name>
    <dbReference type="NCBI Taxonomy" id="415242"/>
    <lineage>
        <taxon>Bacteria</taxon>
        <taxon>Pseudomonadati</taxon>
        <taxon>Thermodesulfobacteriota</taxon>
        <taxon>Desulfovibrionia</taxon>
        <taxon>Desulfovibrionales</taxon>
        <taxon>Desulfovibrionaceae</taxon>
        <taxon>Desulfovibrio</taxon>
    </lineage>
</organism>
<dbReference type="Proteomes" id="UP000503820">
    <property type="component" value="Unassembled WGS sequence"/>
</dbReference>
<sequence>MSPIRNILLDRDGTVIHDKHYLSDPEQVEFLPGAVEGLRRLSAAGMRLFILTNQSGIGRGYFSEQDFLACTRRLAAMLAAHGIIVERTLHCPHAPHEKCPCRKPGIGMWDTLHRENRLVPEESVMLGDKRADVVFGLNAGLAASVLVLTGKGRVEAEKLGISGTDRLSENATVRWKAFPESEPYGPDRPYGLYGPHCVAADLDAAADWILGTTREAEQ</sequence>
<dbReference type="InterPro" id="IPR004446">
    <property type="entry name" value="Heptose_bisP_phosphatase"/>
</dbReference>
<dbReference type="GO" id="GO:0005975">
    <property type="term" value="P:carbohydrate metabolic process"/>
    <property type="evidence" value="ECO:0007669"/>
    <property type="project" value="InterPro"/>
</dbReference>
<comment type="subcellular location">
    <subcellularLocation>
        <location evidence="1">Cytoplasm</location>
    </subcellularLocation>
</comment>
<dbReference type="PANTHER" id="PTHR42891">
    <property type="entry name" value="D-GLYCERO-BETA-D-MANNO-HEPTOSE-1,7-BISPHOSPHATE 7-PHOSPHATASE"/>
    <property type="match status" value="1"/>
</dbReference>
<evidence type="ECO:0000256" key="1">
    <source>
        <dbReference type="ARBA" id="ARBA00004496"/>
    </source>
</evidence>
<dbReference type="SUPFAM" id="SSF56784">
    <property type="entry name" value="HAD-like"/>
    <property type="match status" value="1"/>
</dbReference>
<evidence type="ECO:0000313" key="9">
    <source>
        <dbReference type="Proteomes" id="UP000503820"/>
    </source>
</evidence>
<keyword evidence="3" id="KW-0963">Cytoplasm</keyword>
<keyword evidence="9" id="KW-1185">Reference proteome</keyword>
<dbReference type="AlphaFoldDB" id="A0A7J0BRX6"/>
<dbReference type="InterPro" id="IPR036412">
    <property type="entry name" value="HAD-like_sf"/>
</dbReference>
<name>A0A7J0BRX6_9BACT</name>
<comment type="caution">
    <text evidence="8">The sequence shown here is derived from an EMBL/GenBank/DDBJ whole genome shotgun (WGS) entry which is preliminary data.</text>
</comment>
<gene>
    <name evidence="8" type="ORF">DSM19430T_04580</name>
</gene>
<dbReference type="EMBL" id="BLVP01000001">
    <property type="protein sequence ID" value="GFM35774.1"/>
    <property type="molecule type" value="Genomic_DNA"/>
</dbReference>
<evidence type="ECO:0000256" key="3">
    <source>
        <dbReference type="ARBA" id="ARBA00022490"/>
    </source>
</evidence>
<protein>
    <recommendedName>
        <fullName evidence="7">D,D-heptose 1,7-bisphosphate phosphatase</fullName>
    </recommendedName>
</protein>
<evidence type="ECO:0000256" key="2">
    <source>
        <dbReference type="ARBA" id="ARBA00005628"/>
    </source>
</evidence>
<dbReference type="InterPro" id="IPR006543">
    <property type="entry name" value="Histidinol-phos"/>
</dbReference>
<dbReference type="CDD" id="cd07503">
    <property type="entry name" value="HAD_HisB-N"/>
    <property type="match status" value="1"/>
</dbReference>
<evidence type="ECO:0000256" key="7">
    <source>
        <dbReference type="ARBA" id="ARBA00031828"/>
    </source>
</evidence>
<reference evidence="8 9" key="1">
    <citation type="submission" date="2020-05" db="EMBL/GenBank/DDBJ databases">
        <title>Draft genome sequence of Desulfovibrio psychrotolerans JS1T.</title>
        <authorList>
            <person name="Ueno A."/>
            <person name="Tamazawa S."/>
            <person name="Tamamura S."/>
            <person name="Murakami T."/>
            <person name="Kiyama T."/>
            <person name="Inomata H."/>
            <person name="Amano Y."/>
            <person name="Miyakawa K."/>
            <person name="Tamaki H."/>
            <person name="Naganuma T."/>
            <person name="Kaneko K."/>
        </authorList>
    </citation>
    <scope>NUCLEOTIDE SEQUENCE [LARGE SCALE GENOMIC DNA]</scope>
    <source>
        <strain evidence="8 9">JS1</strain>
    </source>
</reference>
<evidence type="ECO:0000313" key="8">
    <source>
        <dbReference type="EMBL" id="GFM35774.1"/>
    </source>
</evidence>
<dbReference type="Pfam" id="PF13242">
    <property type="entry name" value="Hydrolase_like"/>
    <property type="match status" value="1"/>
</dbReference>
<comment type="similarity">
    <text evidence="2">Belongs to the GmhB family.</text>
</comment>
<dbReference type="RefSeq" id="WP_174408448.1">
    <property type="nucleotide sequence ID" value="NZ_BLVP01000001.1"/>
</dbReference>
<keyword evidence="4" id="KW-0479">Metal-binding</keyword>
<dbReference type="Gene3D" id="3.40.50.1000">
    <property type="entry name" value="HAD superfamily/HAD-like"/>
    <property type="match status" value="1"/>
</dbReference>